<dbReference type="AlphaFoldDB" id="A0AAV2BHZ3"/>
<organism evidence="1 2">
    <name type="scientific">Larinioides sclopetarius</name>
    <dbReference type="NCBI Taxonomy" id="280406"/>
    <lineage>
        <taxon>Eukaryota</taxon>
        <taxon>Metazoa</taxon>
        <taxon>Ecdysozoa</taxon>
        <taxon>Arthropoda</taxon>
        <taxon>Chelicerata</taxon>
        <taxon>Arachnida</taxon>
        <taxon>Araneae</taxon>
        <taxon>Araneomorphae</taxon>
        <taxon>Entelegynae</taxon>
        <taxon>Araneoidea</taxon>
        <taxon>Araneidae</taxon>
        <taxon>Larinioides</taxon>
    </lineage>
</organism>
<evidence type="ECO:0000313" key="1">
    <source>
        <dbReference type="EMBL" id="CAL1295069.1"/>
    </source>
</evidence>
<dbReference type="EMBL" id="CAXIEN010000361">
    <property type="protein sequence ID" value="CAL1295069.1"/>
    <property type="molecule type" value="Genomic_DNA"/>
</dbReference>
<sequence length="61" mass="7482">QEDIFFKYKVLQKIRVFLFRKDLTLLPEKYISFSLSCEEISFFIEVKSDKQLPRFSCQTYF</sequence>
<keyword evidence="2" id="KW-1185">Reference proteome</keyword>
<gene>
    <name evidence="1" type="ORF">LARSCL_LOCUS19075</name>
</gene>
<dbReference type="Proteomes" id="UP001497382">
    <property type="component" value="Unassembled WGS sequence"/>
</dbReference>
<reference evidence="1 2" key="1">
    <citation type="submission" date="2024-04" db="EMBL/GenBank/DDBJ databases">
        <authorList>
            <person name="Rising A."/>
            <person name="Reimegard J."/>
            <person name="Sonavane S."/>
            <person name="Akerstrom W."/>
            <person name="Nylinder S."/>
            <person name="Hedman E."/>
            <person name="Kallberg Y."/>
        </authorList>
    </citation>
    <scope>NUCLEOTIDE SEQUENCE [LARGE SCALE GENOMIC DNA]</scope>
</reference>
<name>A0AAV2BHZ3_9ARAC</name>
<evidence type="ECO:0000313" key="2">
    <source>
        <dbReference type="Proteomes" id="UP001497382"/>
    </source>
</evidence>
<accession>A0AAV2BHZ3</accession>
<feature type="non-terminal residue" evidence="1">
    <location>
        <position position="1"/>
    </location>
</feature>
<comment type="caution">
    <text evidence="1">The sequence shown here is derived from an EMBL/GenBank/DDBJ whole genome shotgun (WGS) entry which is preliminary data.</text>
</comment>
<protein>
    <submittedName>
        <fullName evidence="1">Uncharacterized protein</fullName>
    </submittedName>
</protein>
<proteinExistence type="predicted"/>